<accession>A0ABV0N5T6</accession>
<evidence type="ECO:0000313" key="2">
    <source>
        <dbReference type="Proteomes" id="UP001476798"/>
    </source>
</evidence>
<organism evidence="1 2">
    <name type="scientific">Goodea atripinnis</name>
    <dbReference type="NCBI Taxonomy" id="208336"/>
    <lineage>
        <taxon>Eukaryota</taxon>
        <taxon>Metazoa</taxon>
        <taxon>Chordata</taxon>
        <taxon>Craniata</taxon>
        <taxon>Vertebrata</taxon>
        <taxon>Euteleostomi</taxon>
        <taxon>Actinopterygii</taxon>
        <taxon>Neopterygii</taxon>
        <taxon>Teleostei</taxon>
        <taxon>Neoteleostei</taxon>
        <taxon>Acanthomorphata</taxon>
        <taxon>Ovalentaria</taxon>
        <taxon>Atherinomorphae</taxon>
        <taxon>Cyprinodontiformes</taxon>
        <taxon>Goodeidae</taxon>
        <taxon>Goodea</taxon>
    </lineage>
</organism>
<reference evidence="1 2" key="1">
    <citation type="submission" date="2021-06" db="EMBL/GenBank/DDBJ databases">
        <authorList>
            <person name="Palmer J.M."/>
        </authorList>
    </citation>
    <scope>NUCLEOTIDE SEQUENCE [LARGE SCALE GENOMIC DNA]</scope>
    <source>
        <strain evidence="1 2">GA_2019</strain>
        <tissue evidence="1">Muscle</tissue>
    </source>
</reference>
<sequence length="149" mass="16702">MMCFQKEPSLQKLMYNICKILAPSAVQYENNQNSKQTCLQSKLSEFHTDFGAQSLIVSDRQVGEEQGLRDGRLSDDLLPRSGAGCGSLFFISAGKTSLEGENWKTKGKALRSGLYLDYHGFVLYVFSPYSLFCFLFSLSSTEVQIVFHS</sequence>
<name>A0ABV0N5T6_9TELE</name>
<dbReference type="Proteomes" id="UP001476798">
    <property type="component" value="Unassembled WGS sequence"/>
</dbReference>
<dbReference type="EMBL" id="JAHRIO010025398">
    <property type="protein sequence ID" value="MEQ2166757.1"/>
    <property type="molecule type" value="Genomic_DNA"/>
</dbReference>
<protein>
    <submittedName>
        <fullName evidence="1">Uncharacterized protein</fullName>
    </submittedName>
</protein>
<comment type="caution">
    <text evidence="1">The sequence shown here is derived from an EMBL/GenBank/DDBJ whole genome shotgun (WGS) entry which is preliminary data.</text>
</comment>
<proteinExistence type="predicted"/>
<keyword evidence="2" id="KW-1185">Reference proteome</keyword>
<gene>
    <name evidence="1" type="ORF">GOODEAATRI_031518</name>
</gene>
<evidence type="ECO:0000313" key="1">
    <source>
        <dbReference type="EMBL" id="MEQ2166757.1"/>
    </source>
</evidence>